<gene>
    <name evidence="1" type="ORF">RN98_06570</name>
</gene>
<name>A0A0M4SPY2_9FUSO</name>
<dbReference type="EMBL" id="CP012713">
    <property type="protein sequence ID" value="ALF17852.1"/>
    <property type="molecule type" value="Genomic_DNA"/>
</dbReference>
<dbReference type="RefSeq" id="WP_016361316.1">
    <property type="nucleotide sequence ID" value="NZ_CP012713.1"/>
</dbReference>
<evidence type="ECO:0000313" key="1">
    <source>
        <dbReference type="EMBL" id="ALF17852.1"/>
    </source>
</evidence>
<protein>
    <submittedName>
        <fullName evidence="1">Uncharacterized protein</fullName>
    </submittedName>
</protein>
<dbReference type="OrthoDB" id="88411at2"/>
<evidence type="ECO:0000313" key="2">
    <source>
        <dbReference type="Proteomes" id="UP000063147"/>
    </source>
</evidence>
<proteinExistence type="predicted"/>
<dbReference type="Proteomes" id="UP000063147">
    <property type="component" value="Chromosome"/>
</dbReference>
<reference evidence="2" key="1">
    <citation type="submission" date="2015-09" db="EMBL/GenBank/DDBJ databases">
        <authorList>
            <person name="Kook J.-K."/>
            <person name="Park S.-N."/>
            <person name="Lim Y.K."/>
            <person name="Jo E."/>
        </authorList>
    </citation>
    <scope>NUCLEOTIDE SEQUENCE [LARGE SCALE GENOMIC DNA]</scope>
    <source>
        <strain evidence="2">KCOM 1279</strain>
    </source>
</reference>
<accession>A0A0M4SPY2</accession>
<sequence>MFGLFGGKKKKEFMSDNSKAYFHIYCAKNITIDNQKFSELEHIKGDDLEDVIKVSPATHTVTANYDLPANSLFNKRIKAKDISINCPAIEAGKHYVIAIYEVTPEVASTEENTLMDYIHAEELEKGYSICLYRKK</sequence>
<dbReference type="PATRIC" id="fig|76859.3.peg.1318"/>
<dbReference type="AlphaFoldDB" id="A0A0M4SPY2"/>
<organism evidence="1 2">
    <name type="scientific">Fusobacterium animalis</name>
    <dbReference type="NCBI Taxonomy" id="76859"/>
    <lineage>
        <taxon>Bacteria</taxon>
        <taxon>Fusobacteriati</taxon>
        <taxon>Fusobacteriota</taxon>
        <taxon>Fusobacteriia</taxon>
        <taxon>Fusobacteriales</taxon>
        <taxon>Fusobacteriaceae</taxon>
        <taxon>Fusobacterium</taxon>
    </lineage>
</organism>